<feature type="chain" id="PRO_5010163943" description="DUF8175 domain-containing protein" evidence="2">
    <location>
        <begin position="35"/>
        <end position="264"/>
    </location>
</feature>
<evidence type="ECO:0000259" key="3">
    <source>
        <dbReference type="Pfam" id="PF26526"/>
    </source>
</evidence>
<reference evidence="5" key="1">
    <citation type="submission" date="2016-07" db="EMBL/GenBank/DDBJ databases">
        <title>Sequence Frankia sp. strain CcI1.17.</title>
        <authorList>
            <person name="Ghodhbane-Gtari F."/>
            <person name="Swanson E."/>
            <person name="Gueddou A."/>
            <person name="Morris K."/>
            <person name="Hezbri K."/>
            <person name="Ktari A."/>
            <person name="Nouioui I."/>
            <person name="Abebe-Akele F."/>
            <person name="Simpson S."/>
            <person name="Thomas K."/>
            <person name="Gtari M."/>
            <person name="Tisa L.S."/>
            <person name="Hurst S."/>
        </authorList>
    </citation>
    <scope>NUCLEOTIDE SEQUENCE [LARGE SCALE GENOMIC DNA]</scope>
    <source>
        <strain evidence="5">Cc1.17</strain>
    </source>
</reference>
<sequence>MRTRPDRALAARLTLAAALVVGLASGCGPGDAPAAAPPGPAPSTTAPTSVTPTPTSTTPRSQEEALAGRPTTPAGAATTAPADIGFVDTELYELPGGERIARSPSAGPSRLDNNLATGFARTPLGAVVAGINIAGRADGSLGEPIYRPTIERQVIGDGQADLLRRVHRDGRPDVPATGEQTDGTGVGSHGFTLHSYTDDEATISYLLVATRGSQHKYAVYRLTVRWVDGDWKLLAPPNGDFGAVISTPTSIDGFQPFERRGIPA</sequence>
<protein>
    <recommendedName>
        <fullName evidence="3">DUF8175 domain-containing protein</fullName>
    </recommendedName>
</protein>
<feature type="compositionally biased region" description="Low complexity" evidence="1">
    <location>
        <begin position="42"/>
        <end position="82"/>
    </location>
</feature>
<gene>
    <name evidence="4" type="ORF">CC117_12020</name>
</gene>
<evidence type="ECO:0000256" key="2">
    <source>
        <dbReference type="SAM" id="SignalP"/>
    </source>
</evidence>
<accession>A0A1S1R960</accession>
<evidence type="ECO:0000313" key="4">
    <source>
        <dbReference type="EMBL" id="OHV42301.1"/>
    </source>
</evidence>
<dbReference type="PROSITE" id="PS51257">
    <property type="entry name" value="PROKAR_LIPOPROTEIN"/>
    <property type="match status" value="1"/>
</dbReference>
<proteinExistence type="predicted"/>
<dbReference type="AlphaFoldDB" id="A0A1S1R960"/>
<dbReference type="OrthoDB" id="3214231at2"/>
<evidence type="ECO:0000256" key="1">
    <source>
        <dbReference type="SAM" id="MobiDB-lite"/>
    </source>
</evidence>
<feature type="signal peptide" evidence="2">
    <location>
        <begin position="1"/>
        <end position="34"/>
    </location>
</feature>
<evidence type="ECO:0000313" key="5">
    <source>
        <dbReference type="Proteomes" id="UP000179627"/>
    </source>
</evidence>
<comment type="caution">
    <text evidence="4">The sequence shown here is derived from an EMBL/GenBank/DDBJ whole genome shotgun (WGS) entry which is preliminary data.</text>
</comment>
<dbReference type="RefSeq" id="WP_071082952.1">
    <property type="nucleotide sequence ID" value="NZ_MBLM01000047.1"/>
</dbReference>
<keyword evidence="2" id="KW-0732">Signal</keyword>
<organism evidence="4 5">
    <name type="scientific">Parafrankia colletiae</name>
    <dbReference type="NCBI Taxonomy" id="573497"/>
    <lineage>
        <taxon>Bacteria</taxon>
        <taxon>Bacillati</taxon>
        <taxon>Actinomycetota</taxon>
        <taxon>Actinomycetes</taxon>
        <taxon>Frankiales</taxon>
        <taxon>Frankiaceae</taxon>
        <taxon>Parafrankia</taxon>
    </lineage>
</organism>
<dbReference type="InterPro" id="IPR058488">
    <property type="entry name" value="DUF8175"/>
</dbReference>
<dbReference type="Proteomes" id="UP000179627">
    <property type="component" value="Unassembled WGS sequence"/>
</dbReference>
<name>A0A1S1R960_9ACTN</name>
<dbReference type="EMBL" id="MBLM01000047">
    <property type="protein sequence ID" value="OHV42301.1"/>
    <property type="molecule type" value="Genomic_DNA"/>
</dbReference>
<feature type="region of interest" description="Disordered" evidence="1">
    <location>
        <begin position="29"/>
        <end position="82"/>
    </location>
</feature>
<dbReference type="Pfam" id="PF26526">
    <property type="entry name" value="DUF8175"/>
    <property type="match status" value="1"/>
</dbReference>
<keyword evidence="5" id="KW-1185">Reference proteome</keyword>
<feature type="domain" description="DUF8175" evidence="3">
    <location>
        <begin position="52"/>
        <end position="255"/>
    </location>
</feature>